<comment type="similarity">
    <text evidence="3 12 13">Belongs to the DapA family.</text>
</comment>
<evidence type="ECO:0000256" key="11">
    <source>
        <dbReference type="ARBA" id="ARBA00047836"/>
    </source>
</evidence>
<dbReference type="InterPro" id="IPR020625">
    <property type="entry name" value="Schiff_base-form_aldolases_AS"/>
</dbReference>
<evidence type="ECO:0000256" key="12">
    <source>
        <dbReference type="HAMAP-Rule" id="MF_00418"/>
    </source>
</evidence>
<evidence type="ECO:0000256" key="2">
    <source>
        <dbReference type="ARBA" id="ARBA00005120"/>
    </source>
</evidence>
<feature type="binding site" evidence="12 15">
    <location>
        <position position="206"/>
    </location>
    <ligand>
        <name>pyruvate</name>
        <dbReference type="ChEBI" id="CHEBI:15361"/>
    </ligand>
</feature>
<dbReference type="GO" id="GO:0005829">
    <property type="term" value="C:cytosol"/>
    <property type="evidence" value="ECO:0007669"/>
    <property type="project" value="TreeGrafter"/>
</dbReference>
<evidence type="ECO:0000256" key="6">
    <source>
        <dbReference type="ARBA" id="ARBA00022605"/>
    </source>
</evidence>
<evidence type="ECO:0000256" key="4">
    <source>
        <dbReference type="ARBA" id="ARBA00012086"/>
    </source>
</evidence>
<dbReference type="Gene3D" id="3.20.20.70">
    <property type="entry name" value="Aldolase class I"/>
    <property type="match status" value="1"/>
</dbReference>
<comment type="subunit">
    <text evidence="12">Homotetramer; dimer of dimers.</text>
</comment>
<accession>A0A521E4I1</accession>
<dbReference type="AlphaFoldDB" id="A0A521E4I1"/>
<evidence type="ECO:0000256" key="10">
    <source>
        <dbReference type="ARBA" id="ARBA00023270"/>
    </source>
</evidence>
<dbReference type="SMART" id="SM01130">
    <property type="entry name" value="DHDPS"/>
    <property type="match status" value="1"/>
</dbReference>
<dbReference type="PROSITE" id="PS00666">
    <property type="entry name" value="DHDPS_2"/>
    <property type="match status" value="1"/>
</dbReference>
<dbReference type="PANTHER" id="PTHR12128">
    <property type="entry name" value="DIHYDRODIPICOLINATE SYNTHASE"/>
    <property type="match status" value="1"/>
</dbReference>
<reference evidence="17 18" key="1">
    <citation type="submission" date="2017-05" db="EMBL/GenBank/DDBJ databases">
        <authorList>
            <person name="Varghese N."/>
            <person name="Submissions S."/>
        </authorList>
    </citation>
    <scope>NUCLEOTIDE SEQUENCE [LARGE SCALE GENOMIC DNA]</scope>
    <source>
        <strain evidence="17 18">DSM 21342</strain>
    </source>
</reference>
<dbReference type="GO" id="GO:0009089">
    <property type="term" value="P:lysine biosynthetic process via diaminopimelate"/>
    <property type="evidence" value="ECO:0007669"/>
    <property type="project" value="UniProtKB-UniRule"/>
</dbReference>
<dbReference type="OrthoDB" id="9782828at2"/>
<evidence type="ECO:0000256" key="14">
    <source>
        <dbReference type="PIRSR" id="PIRSR001365-1"/>
    </source>
</evidence>
<dbReference type="EC" id="4.3.3.7" evidence="4 12"/>
<gene>
    <name evidence="12" type="primary">dapA</name>
    <name evidence="17" type="ORF">SAMN06265350_11125</name>
</gene>
<dbReference type="SUPFAM" id="SSF51569">
    <property type="entry name" value="Aldolase"/>
    <property type="match status" value="1"/>
</dbReference>
<dbReference type="GO" id="GO:0008840">
    <property type="term" value="F:4-hydroxy-tetrahydrodipicolinate synthase activity"/>
    <property type="evidence" value="ECO:0007669"/>
    <property type="project" value="UniProtKB-UniRule"/>
</dbReference>
<evidence type="ECO:0000256" key="7">
    <source>
        <dbReference type="ARBA" id="ARBA00022915"/>
    </source>
</evidence>
<keyword evidence="5 12" id="KW-0963">Cytoplasm</keyword>
<sequence length="291" mass="31488">MIENLKGTGVALVTPFNADNSIDFNGLKKVVEHVIDGGVEYLVPLGTTGETATLNKEEKKKVFDFILETNAGRTPVVAGIGGNNTYETIETLKNFNPDGFSAILSVSPYYNKPNQEGIYQHYTALADNSPLPVILYNVPGRTGSNLTAETTLRLAEHKNIIGIKEASGNFDQFMQIIKHKPNDFLFISGDDGITLPMIAAGANGVISVIGNAFPKDFSAMVRLCLKGDFATARPLHYKLIDIVNMLFTEGSPGGVKAFLKELGICGDTVRLPLANVSNNLYQQIAETVKAY</sequence>
<dbReference type="HAMAP" id="MF_00418">
    <property type="entry name" value="DapA"/>
    <property type="match status" value="1"/>
</dbReference>
<evidence type="ECO:0000256" key="1">
    <source>
        <dbReference type="ARBA" id="ARBA00003294"/>
    </source>
</evidence>
<evidence type="ECO:0000256" key="8">
    <source>
        <dbReference type="ARBA" id="ARBA00023154"/>
    </source>
</evidence>
<comment type="function">
    <text evidence="1 12">Catalyzes the condensation of (S)-aspartate-beta-semialdehyde [(S)-ASA] and pyruvate to 4-hydroxy-tetrahydrodipicolinate (HTPA).</text>
</comment>
<evidence type="ECO:0000313" key="17">
    <source>
        <dbReference type="EMBL" id="SMO78836.1"/>
    </source>
</evidence>
<keyword evidence="9 12" id="KW-0456">Lyase</keyword>
<dbReference type="GO" id="GO:0019877">
    <property type="term" value="P:diaminopimelate biosynthetic process"/>
    <property type="evidence" value="ECO:0007669"/>
    <property type="project" value="UniProtKB-UniRule"/>
</dbReference>
<dbReference type="EMBL" id="FXSZ01000011">
    <property type="protein sequence ID" value="SMO78836.1"/>
    <property type="molecule type" value="Genomic_DNA"/>
</dbReference>
<feature type="active site" description="Schiff-base intermediate with substrate" evidence="12 14">
    <location>
        <position position="164"/>
    </location>
</feature>
<proteinExistence type="inferred from homology"/>
<feature type="site" description="L-lysine inhibitor binding" evidence="16">
    <location>
        <position position="109"/>
    </location>
</feature>
<evidence type="ECO:0000313" key="18">
    <source>
        <dbReference type="Proteomes" id="UP000315971"/>
    </source>
</evidence>
<keyword evidence="18" id="KW-1185">Reference proteome</keyword>
<feature type="site" description="Part of a proton relay during catalysis" evidence="12 16">
    <location>
        <position position="110"/>
    </location>
</feature>
<dbReference type="InterPro" id="IPR013785">
    <property type="entry name" value="Aldolase_TIM"/>
</dbReference>
<evidence type="ECO:0000256" key="16">
    <source>
        <dbReference type="PIRSR" id="PIRSR001365-3"/>
    </source>
</evidence>
<dbReference type="Proteomes" id="UP000315971">
    <property type="component" value="Unassembled WGS sequence"/>
</dbReference>
<feature type="binding site" evidence="12 15">
    <location>
        <position position="48"/>
    </location>
    <ligand>
        <name>pyruvate</name>
        <dbReference type="ChEBI" id="CHEBI:15361"/>
    </ligand>
</feature>
<organism evidence="17 18">
    <name type="scientific">Solitalea koreensis</name>
    <dbReference type="NCBI Taxonomy" id="543615"/>
    <lineage>
        <taxon>Bacteria</taxon>
        <taxon>Pseudomonadati</taxon>
        <taxon>Bacteroidota</taxon>
        <taxon>Sphingobacteriia</taxon>
        <taxon>Sphingobacteriales</taxon>
        <taxon>Sphingobacteriaceae</taxon>
        <taxon>Solitalea</taxon>
    </lineage>
</organism>
<dbReference type="NCBIfam" id="TIGR00674">
    <property type="entry name" value="dapA"/>
    <property type="match status" value="1"/>
</dbReference>
<keyword evidence="8 12" id="KW-0457">Lysine biosynthesis</keyword>
<comment type="caution">
    <text evidence="12">Was originally thought to be a dihydrodipicolinate synthase (DHDPS), catalyzing the condensation of (S)-aspartate-beta-semialdehyde [(S)-ASA] and pyruvate to dihydrodipicolinate (DHDP). However, it was shown in E.coli that the product of the enzymatic reaction is not dihydrodipicolinate but in fact (4S)-4-hydroxy-2,3,4,5-tetrahydro-(2S)-dipicolinic acid (HTPA), and that the consecutive dehydration reaction leading to DHDP is not spontaneous but catalyzed by DapB.</text>
</comment>
<keyword evidence="7 12" id="KW-0220">Diaminopimelate biosynthesis</keyword>
<dbReference type="UniPathway" id="UPA00034">
    <property type="reaction ID" value="UER00017"/>
</dbReference>
<dbReference type="InterPro" id="IPR002220">
    <property type="entry name" value="DapA-like"/>
</dbReference>
<evidence type="ECO:0000256" key="3">
    <source>
        <dbReference type="ARBA" id="ARBA00007592"/>
    </source>
</evidence>
<comment type="catalytic activity">
    <reaction evidence="11 12">
        <text>L-aspartate 4-semialdehyde + pyruvate = (2S,4S)-4-hydroxy-2,3,4,5-tetrahydrodipicolinate + H2O + H(+)</text>
        <dbReference type="Rhea" id="RHEA:34171"/>
        <dbReference type="ChEBI" id="CHEBI:15361"/>
        <dbReference type="ChEBI" id="CHEBI:15377"/>
        <dbReference type="ChEBI" id="CHEBI:15378"/>
        <dbReference type="ChEBI" id="CHEBI:67139"/>
        <dbReference type="ChEBI" id="CHEBI:537519"/>
        <dbReference type="EC" id="4.3.3.7"/>
    </reaction>
</comment>
<evidence type="ECO:0000256" key="9">
    <source>
        <dbReference type="ARBA" id="ARBA00023239"/>
    </source>
</evidence>
<evidence type="ECO:0000256" key="5">
    <source>
        <dbReference type="ARBA" id="ARBA00022490"/>
    </source>
</evidence>
<feature type="site" description="Part of a proton relay during catalysis" evidence="12 16">
    <location>
        <position position="47"/>
    </location>
</feature>
<evidence type="ECO:0000256" key="15">
    <source>
        <dbReference type="PIRSR" id="PIRSR001365-2"/>
    </source>
</evidence>
<dbReference type="PANTHER" id="PTHR12128:SF66">
    <property type="entry name" value="4-HYDROXY-2-OXOGLUTARATE ALDOLASE, MITOCHONDRIAL"/>
    <property type="match status" value="1"/>
</dbReference>
<comment type="pathway">
    <text evidence="2 12">Amino-acid biosynthesis; L-lysine biosynthesis via DAP pathway; (S)-tetrahydrodipicolinate from L-aspartate: step 3/4.</text>
</comment>
<dbReference type="PRINTS" id="PR00146">
    <property type="entry name" value="DHPICSNTHASE"/>
</dbReference>
<feature type="active site" description="Proton donor/acceptor" evidence="12 14">
    <location>
        <position position="136"/>
    </location>
</feature>
<dbReference type="PIRSF" id="PIRSF001365">
    <property type="entry name" value="DHDPS"/>
    <property type="match status" value="1"/>
</dbReference>
<evidence type="ECO:0000256" key="13">
    <source>
        <dbReference type="PIRNR" id="PIRNR001365"/>
    </source>
</evidence>
<feature type="site" description="L-lysine inhibitor binding; via carbonyl oxygen" evidence="16">
    <location>
        <position position="52"/>
    </location>
</feature>
<keyword evidence="6 12" id="KW-0028">Amino-acid biosynthesis</keyword>
<feature type="site" description="L-lysine inhibitor binding" evidence="16">
    <location>
        <position position="83"/>
    </location>
</feature>
<dbReference type="CDD" id="cd00950">
    <property type="entry name" value="DHDPS"/>
    <property type="match status" value="1"/>
</dbReference>
<dbReference type="Pfam" id="PF00701">
    <property type="entry name" value="DHDPS"/>
    <property type="match status" value="1"/>
</dbReference>
<feature type="site" description="L-lysine inhibitor binding" evidence="16">
    <location>
        <position position="87"/>
    </location>
</feature>
<name>A0A521E4I1_9SPHI</name>
<protein>
    <recommendedName>
        <fullName evidence="4 12">4-hydroxy-tetrahydrodipicolinate synthase</fullName>
        <shortName evidence="12">HTPA synthase</shortName>
        <ecNumber evidence="4 12">4.3.3.7</ecNumber>
    </recommendedName>
</protein>
<keyword evidence="10 12" id="KW-0704">Schiff base</keyword>
<comment type="subcellular location">
    <subcellularLocation>
        <location evidence="12">Cytoplasm</location>
    </subcellularLocation>
</comment>
<dbReference type="InterPro" id="IPR005263">
    <property type="entry name" value="DapA"/>
</dbReference>